<comment type="caution">
    <text evidence="2">The sequence shown here is derived from an EMBL/GenBank/DDBJ whole genome shotgun (WGS) entry which is preliminary data.</text>
</comment>
<protein>
    <recommendedName>
        <fullName evidence="4">Nucleotide exchange factor SIL1</fullName>
    </recommendedName>
</protein>
<evidence type="ECO:0008006" key="4">
    <source>
        <dbReference type="Google" id="ProtNLM"/>
    </source>
</evidence>
<dbReference type="Gene3D" id="1.25.10.10">
    <property type="entry name" value="Leucine-rich Repeat Variant"/>
    <property type="match status" value="1"/>
</dbReference>
<organism evidence="2 3">
    <name type="scientific">Neoarthrinium moseri</name>
    <dbReference type="NCBI Taxonomy" id="1658444"/>
    <lineage>
        <taxon>Eukaryota</taxon>
        <taxon>Fungi</taxon>
        <taxon>Dikarya</taxon>
        <taxon>Ascomycota</taxon>
        <taxon>Pezizomycotina</taxon>
        <taxon>Sordariomycetes</taxon>
        <taxon>Xylariomycetidae</taxon>
        <taxon>Amphisphaeriales</taxon>
        <taxon>Apiosporaceae</taxon>
        <taxon>Neoarthrinium</taxon>
    </lineage>
</organism>
<sequence length="416" mass="46350">MPSPRLRNLFCVALSLVFFSFFITSAVASPPSAEASPSAQADLICHTDNPAECYPKVFSATEEFQTVRDDQDLPPGLHVRLNIWTGQKEARLNTPMAEDPALEGLPVDKSVVVVDPEVSNEEPQLPLGAPAYEPVGVVKEPQVQNPDFAIALDFLKEHAETAPSDVKHPLDDALVDLEDISHDMYYGKKIMEDAGAVKSLFCLLTQRDAQQADRDLTERRDFLASSILSSSLQNNPPAMREIESQWDQLMSTQCGFHQRPLGEVLFDGLKPRTQASTADEANRQEASWIRTSLPVVGRLMKSDPIRGHFMQNDIMRNFLQILLIESPAWEAPRVRVSRIVSDTFLDNAVGAKEGVWPRGVISDPAVCQEESTRLGDGCWEYHLQEITKETKAEWAQEMLDLLNTARSGARRAKDEL</sequence>
<keyword evidence="1" id="KW-0732">Signal</keyword>
<accession>A0A9P9WHN2</accession>
<gene>
    <name evidence="2" type="ORF">JX265_008690</name>
</gene>
<evidence type="ECO:0000313" key="3">
    <source>
        <dbReference type="Proteomes" id="UP000829685"/>
    </source>
</evidence>
<evidence type="ECO:0000256" key="1">
    <source>
        <dbReference type="SAM" id="SignalP"/>
    </source>
</evidence>
<feature type="chain" id="PRO_5040450381" description="Nucleotide exchange factor SIL1" evidence="1">
    <location>
        <begin position="29"/>
        <end position="416"/>
    </location>
</feature>
<dbReference type="EMBL" id="JAFIMR010000024">
    <property type="protein sequence ID" value="KAI1864319.1"/>
    <property type="molecule type" value="Genomic_DNA"/>
</dbReference>
<name>A0A9P9WHN2_9PEZI</name>
<proteinExistence type="predicted"/>
<feature type="signal peptide" evidence="1">
    <location>
        <begin position="1"/>
        <end position="28"/>
    </location>
</feature>
<dbReference type="Proteomes" id="UP000829685">
    <property type="component" value="Unassembled WGS sequence"/>
</dbReference>
<dbReference type="InterPro" id="IPR011989">
    <property type="entry name" value="ARM-like"/>
</dbReference>
<keyword evidence="3" id="KW-1185">Reference proteome</keyword>
<reference evidence="2" key="1">
    <citation type="submission" date="2021-03" db="EMBL/GenBank/DDBJ databases">
        <title>Revisited historic fungal species revealed as producer of novel bioactive compounds through whole genome sequencing and comparative genomics.</title>
        <authorList>
            <person name="Vignolle G.A."/>
            <person name="Hochenegger N."/>
            <person name="Mach R.L."/>
            <person name="Mach-Aigner A.R."/>
            <person name="Javad Rahimi M."/>
            <person name="Salim K.A."/>
            <person name="Chan C.M."/>
            <person name="Lim L.B.L."/>
            <person name="Cai F."/>
            <person name="Druzhinina I.S."/>
            <person name="U'Ren J.M."/>
            <person name="Derntl C."/>
        </authorList>
    </citation>
    <scope>NUCLEOTIDE SEQUENCE</scope>
    <source>
        <strain evidence="2">TUCIM 5799</strain>
    </source>
</reference>
<dbReference type="AlphaFoldDB" id="A0A9P9WHN2"/>
<evidence type="ECO:0000313" key="2">
    <source>
        <dbReference type="EMBL" id="KAI1864319.1"/>
    </source>
</evidence>